<dbReference type="EC" id="3.3.2.1" evidence="3"/>
<evidence type="ECO:0000259" key="2">
    <source>
        <dbReference type="Pfam" id="PF00857"/>
    </source>
</evidence>
<name>A0A4P2VDV8_9ARCH</name>
<dbReference type="PANTHER" id="PTHR43540:SF6">
    <property type="entry name" value="ISOCHORISMATASE-LIKE DOMAIN-CONTAINING PROTEIN"/>
    <property type="match status" value="1"/>
</dbReference>
<dbReference type="RefSeq" id="WP_232085602.1">
    <property type="nucleotide sequence ID" value="NZ_AP018732.1"/>
</dbReference>
<dbReference type="CDD" id="cd00431">
    <property type="entry name" value="cysteine_hydrolases"/>
    <property type="match status" value="1"/>
</dbReference>
<dbReference type="InterPro" id="IPR000868">
    <property type="entry name" value="Isochorismatase-like_dom"/>
</dbReference>
<evidence type="ECO:0000256" key="1">
    <source>
        <dbReference type="ARBA" id="ARBA00022801"/>
    </source>
</evidence>
<evidence type="ECO:0000313" key="3">
    <source>
        <dbReference type="EMBL" id="BBE42022.1"/>
    </source>
</evidence>
<gene>
    <name evidence="3" type="ORF">NAS2_0633</name>
</gene>
<dbReference type="GeneID" id="55584449"/>
<dbReference type="EMBL" id="AP018732">
    <property type="protein sequence ID" value="BBE42022.1"/>
    <property type="molecule type" value="Genomic_DNA"/>
</dbReference>
<proteinExistence type="predicted"/>
<keyword evidence="1 3" id="KW-0378">Hydrolase</keyword>
<reference evidence="3 4" key="1">
    <citation type="journal article" date="2019" name="ISME J.">
        <title>Isolation and characterization of a thermophilic sulfur- and iron-reducing thaumarchaeote from a terrestrial acidic hot spring.</title>
        <authorList>
            <person name="Kato S."/>
            <person name="Itoh T."/>
            <person name="Yuki M."/>
            <person name="Nagamori M."/>
            <person name="Ohnishi M."/>
            <person name="Uematsu K."/>
            <person name="Suzuki K."/>
            <person name="Takashina T."/>
            <person name="Ohkuma M."/>
        </authorList>
    </citation>
    <scope>NUCLEOTIDE SEQUENCE [LARGE SCALE GENOMIC DNA]</scope>
    <source>
        <strain evidence="3 4">NAS-02</strain>
    </source>
</reference>
<keyword evidence="4" id="KW-1185">Reference proteome</keyword>
<dbReference type="GO" id="GO:0008908">
    <property type="term" value="F:isochorismatase activity"/>
    <property type="evidence" value="ECO:0007669"/>
    <property type="project" value="UniProtKB-EC"/>
</dbReference>
<dbReference type="PANTHER" id="PTHR43540">
    <property type="entry name" value="PEROXYUREIDOACRYLATE/UREIDOACRYLATE AMIDOHYDROLASE-RELATED"/>
    <property type="match status" value="1"/>
</dbReference>
<dbReference type="Gene3D" id="3.40.50.850">
    <property type="entry name" value="Isochorismatase-like"/>
    <property type="match status" value="1"/>
</dbReference>
<protein>
    <submittedName>
        <fullName evidence="3">Isochorismatase</fullName>
        <ecNumber evidence="3">3.3.2.1</ecNumber>
    </submittedName>
</protein>
<accession>A0A4P2VDV8</accession>
<dbReference type="SUPFAM" id="SSF52499">
    <property type="entry name" value="Isochorismatase-like hydrolases"/>
    <property type="match status" value="1"/>
</dbReference>
<dbReference type="InterPro" id="IPR050272">
    <property type="entry name" value="Isochorismatase-like_hydrls"/>
</dbReference>
<dbReference type="InterPro" id="IPR036380">
    <property type="entry name" value="Isochorismatase-like_sf"/>
</dbReference>
<evidence type="ECO:0000313" key="4">
    <source>
        <dbReference type="Proteomes" id="UP000509448"/>
    </source>
</evidence>
<dbReference type="KEGG" id="ccai:NAS2_0633"/>
<dbReference type="Proteomes" id="UP000509448">
    <property type="component" value="Chromosome"/>
</dbReference>
<dbReference type="AlphaFoldDB" id="A0A4P2VDV8"/>
<sequence length="199" mass="21854">MSSAGGRNRIYRTLEEMVSPEHTALIAWDVQRALVGMAFNRDEFLANMNRLIEAARGAGVPVIYTMIDPLPPRFASPVQAALGRSWGNVDRSMFELALQPRGDEVVVRKNTASAFVGTNVELMLRNAGIDTVVIGGISTEYGVESTARDGVNRGFYMVVAGDASSSSDRAAHERSLENMRRLGLIVVARTDEIVRAWRR</sequence>
<dbReference type="Pfam" id="PF00857">
    <property type="entry name" value="Isochorismatase"/>
    <property type="match status" value="1"/>
</dbReference>
<feature type="domain" description="Isochorismatase-like" evidence="2">
    <location>
        <begin position="23"/>
        <end position="188"/>
    </location>
</feature>
<organism evidence="3 4">
    <name type="scientific">Conexivisphaera calida</name>
    <dbReference type="NCBI Taxonomy" id="1874277"/>
    <lineage>
        <taxon>Archaea</taxon>
        <taxon>Nitrososphaerota</taxon>
        <taxon>Conexivisphaeria</taxon>
        <taxon>Conexivisphaerales</taxon>
        <taxon>Conexivisphaeraceae</taxon>
        <taxon>Conexivisphaera</taxon>
    </lineage>
</organism>